<protein>
    <submittedName>
        <fullName evidence="2">Uncharacterized protein</fullName>
    </submittedName>
</protein>
<proteinExistence type="predicted"/>
<reference evidence="2 3" key="1">
    <citation type="submission" date="2013-04" db="EMBL/GenBank/DDBJ databases">
        <title>The Genome Sequence of Treponema vincentii F0403.</title>
        <authorList>
            <consortium name="The Broad Institute Genomics Platform"/>
            <person name="Earl A."/>
            <person name="Ward D."/>
            <person name="Feldgarden M."/>
            <person name="Gevers D."/>
            <person name="Leonetti C."/>
            <person name="Izard J."/>
            <person name="Walker B."/>
            <person name="Young S."/>
            <person name="Zeng Q."/>
            <person name="Gargeya S."/>
            <person name="Fitzgerald M."/>
            <person name="Haas B."/>
            <person name="Abouelleil A."/>
            <person name="Allen A.W."/>
            <person name="Alvarado L."/>
            <person name="Arachchi H.M."/>
            <person name="Berlin A.M."/>
            <person name="Chapman S.B."/>
            <person name="Gainer-Dewar J."/>
            <person name="Goldberg J."/>
            <person name="Griggs A."/>
            <person name="Gujja S."/>
            <person name="Hansen M."/>
            <person name="Howarth C."/>
            <person name="Imamovic A."/>
            <person name="Ireland A."/>
            <person name="Larimer J."/>
            <person name="McCowan C."/>
            <person name="Murphy C."/>
            <person name="Pearson M."/>
            <person name="Poon T.W."/>
            <person name="Priest M."/>
            <person name="Roberts A."/>
            <person name="Saif S."/>
            <person name="Shea T."/>
            <person name="Sisk P."/>
            <person name="Sykes S."/>
            <person name="Wortman J."/>
            <person name="Nusbaum C."/>
            <person name="Birren B."/>
        </authorList>
    </citation>
    <scope>NUCLEOTIDE SEQUENCE [LARGE SCALE GENOMIC DNA]</scope>
    <source>
        <strain evidence="2 3">F0403</strain>
    </source>
</reference>
<organism evidence="2 3">
    <name type="scientific">Treponema vincentii F0403</name>
    <dbReference type="NCBI Taxonomy" id="1125702"/>
    <lineage>
        <taxon>Bacteria</taxon>
        <taxon>Pseudomonadati</taxon>
        <taxon>Spirochaetota</taxon>
        <taxon>Spirochaetia</taxon>
        <taxon>Spirochaetales</taxon>
        <taxon>Treponemataceae</taxon>
        <taxon>Treponema</taxon>
    </lineage>
</organism>
<feature type="transmembrane region" description="Helical" evidence="1">
    <location>
        <begin position="7"/>
        <end position="30"/>
    </location>
</feature>
<keyword evidence="1" id="KW-0812">Transmembrane</keyword>
<dbReference type="AlphaFoldDB" id="S3LTI8"/>
<dbReference type="PATRIC" id="fig|1125702.3.peg.55"/>
<keyword evidence="1" id="KW-1133">Transmembrane helix</keyword>
<feature type="transmembrane region" description="Helical" evidence="1">
    <location>
        <begin position="36"/>
        <end position="57"/>
    </location>
</feature>
<dbReference type="RefSeq" id="WP_016517704.1">
    <property type="nucleotide sequence ID" value="NZ_KE332512.1"/>
</dbReference>
<dbReference type="Proteomes" id="UP000014605">
    <property type="component" value="Unassembled WGS sequence"/>
</dbReference>
<keyword evidence="1" id="KW-0472">Membrane</keyword>
<keyword evidence="3" id="KW-1185">Reference proteome</keyword>
<evidence type="ECO:0000256" key="1">
    <source>
        <dbReference type="SAM" id="Phobius"/>
    </source>
</evidence>
<sequence length="75" mass="7754">MKGFGKALISIFSLVLIALCALLLLVIAFVPSAALAKVGAIVLPLCIIAGAVIALWWPIRHFAAFVKAHTAATGV</sequence>
<name>S3LTI8_9SPIR</name>
<accession>S3LTI8</accession>
<evidence type="ECO:0000313" key="3">
    <source>
        <dbReference type="Proteomes" id="UP000014605"/>
    </source>
</evidence>
<dbReference type="HOGENOM" id="CLU_2670035_0_0_12"/>
<evidence type="ECO:0000313" key="2">
    <source>
        <dbReference type="EMBL" id="EPF47797.1"/>
    </source>
</evidence>
<dbReference type="EMBL" id="ATFC01000001">
    <property type="protein sequence ID" value="EPF47797.1"/>
    <property type="molecule type" value="Genomic_DNA"/>
</dbReference>
<dbReference type="GeneID" id="301460274"/>
<comment type="caution">
    <text evidence="2">The sequence shown here is derived from an EMBL/GenBank/DDBJ whole genome shotgun (WGS) entry which is preliminary data.</text>
</comment>
<gene>
    <name evidence="2" type="ORF">HMPREF1222_00056</name>
</gene>